<reference evidence="4 5" key="1">
    <citation type="submission" date="2021-05" db="EMBL/GenBank/DDBJ databases">
        <title>Draft Whole Genome Sequencing Of Biosensor Chromobacterium violaceum Strain CV026 Reveals A Regulatory RNA In Chromobacterium violaceum Phenotype Regulatory Network.</title>
        <authorList>
            <person name="Hong K.W."/>
            <person name="Chan K.G."/>
            <person name="Chang C.-Y."/>
        </authorList>
    </citation>
    <scope>NUCLEOTIDE SEQUENCE [LARGE SCALE GENOMIC DNA]</scope>
    <source>
        <strain evidence="4 5">ATCC 31532</strain>
    </source>
</reference>
<evidence type="ECO:0000256" key="1">
    <source>
        <dbReference type="SAM" id="MobiDB-lite"/>
    </source>
</evidence>
<feature type="region of interest" description="Disordered" evidence="1">
    <location>
        <begin position="312"/>
        <end position="341"/>
    </location>
</feature>
<dbReference type="Proteomes" id="UP000711178">
    <property type="component" value="Unassembled WGS sequence"/>
</dbReference>
<evidence type="ECO:0000313" key="5">
    <source>
        <dbReference type="Proteomes" id="UP000711178"/>
    </source>
</evidence>
<dbReference type="RefSeq" id="WP_052258137.1">
    <property type="nucleotide sequence ID" value="NZ_CP142381.1"/>
</dbReference>
<protein>
    <submittedName>
        <fullName evidence="4">Metallo-mystery pair system four-Cys motif protein</fullName>
    </submittedName>
</protein>
<dbReference type="PROSITE" id="PS51257">
    <property type="entry name" value="PROKAR_LIPOPROTEIN"/>
    <property type="match status" value="1"/>
</dbReference>
<keyword evidence="5" id="KW-1185">Reference proteome</keyword>
<dbReference type="NCBIfam" id="TIGR04052">
    <property type="entry name" value="MbnP_like_WxW"/>
    <property type="match status" value="1"/>
</dbReference>
<dbReference type="EMBL" id="JAHDTB010000027">
    <property type="protein sequence ID" value="MBW8289960.1"/>
    <property type="molecule type" value="Genomic_DNA"/>
</dbReference>
<feature type="chain" id="PRO_5046308367" evidence="2">
    <location>
        <begin position="21"/>
        <end position="341"/>
    </location>
</feature>
<feature type="compositionally biased region" description="Low complexity" evidence="1">
    <location>
        <begin position="24"/>
        <end position="35"/>
    </location>
</feature>
<feature type="region of interest" description="Disordered" evidence="1">
    <location>
        <begin position="24"/>
        <end position="44"/>
    </location>
</feature>
<dbReference type="GeneID" id="89684317"/>
<name>A0ABS7FKE3_9NEIS</name>
<feature type="domain" description="Copper-binding protein MbnP-like" evidence="3">
    <location>
        <begin position="45"/>
        <end position="284"/>
    </location>
</feature>
<feature type="signal peptide" evidence="2">
    <location>
        <begin position="1"/>
        <end position="20"/>
    </location>
</feature>
<evidence type="ECO:0000256" key="2">
    <source>
        <dbReference type="SAM" id="SignalP"/>
    </source>
</evidence>
<dbReference type="InterPro" id="IPR046863">
    <property type="entry name" value="MbnP-like_dom"/>
</dbReference>
<evidence type="ECO:0000259" key="3">
    <source>
        <dbReference type="Pfam" id="PF20243"/>
    </source>
</evidence>
<comment type="caution">
    <text evidence="4">The sequence shown here is derived from an EMBL/GenBank/DDBJ whole genome shotgun (WGS) entry which is preliminary data.</text>
</comment>
<accession>A0ABS7FKE3</accession>
<evidence type="ECO:0000313" key="4">
    <source>
        <dbReference type="EMBL" id="MBW8289960.1"/>
    </source>
</evidence>
<sequence>MNKRWILVPGLCLGLSACLGGGVSSSDSPPQNQNQTPPPGYGGGNTTVRFALKSGSQPVSCNSQLSGMGVGQANATLAEGMVYVHDVALVNSRGQEVPLQLDQGNKWQYLNLALLDFAGGSCKDPARDDGDTPVGKPLPGSNSEVTGSVPADTYTGLSFKVGVPISAKNAKGEEVALNHQPAHSPPHPILGVYWLMWEWQSGHRFMRIDLAPSGGVKRADGSSADRWAFHLGSTDCQADNAIVGGYRCGKPNRFKVRFDRFDPQADRVVLDVQSLFAGNDISRDDSADFGCKSNATDAECQPIFDRLGLRLNESRPGAGDGGQPLGDGRNPRVFRLEKAAS</sequence>
<dbReference type="InterPro" id="IPR023977">
    <property type="entry name" value="MbnP-like"/>
</dbReference>
<organism evidence="4 5">
    <name type="scientific">Chromobacterium subtsugae</name>
    <dbReference type="NCBI Taxonomy" id="251747"/>
    <lineage>
        <taxon>Bacteria</taxon>
        <taxon>Pseudomonadati</taxon>
        <taxon>Pseudomonadota</taxon>
        <taxon>Betaproteobacteria</taxon>
        <taxon>Neisseriales</taxon>
        <taxon>Chromobacteriaceae</taxon>
        <taxon>Chromobacterium</taxon>
    </lineage>
</organism>
<dbReference type="Pfam" id="PF20243">
    <property type="entry name" value="MbnP"/>
    <property type="match status" value="1"/>
</dbReference>
<keyword evidence="2" id="KW-0732">Signal</keyword>
<proteinExistence type="predicted"/>
<feature type="region of interest" description="Disordered" evidence="1">
    <location>
        <begin position="124"/>
        <end position="149"/>
    </location>
</feature>
<gene>
    <name evidence="4" type="ORF">KIF53_20175</name>
</gene>